<feature type="coiled-coil region" evidence="1">
    <location>
        <begin position="14"/>
        <end position="41"/>
    </location>
</feature>
<name>A0ABD0MEX9_CIRMR</name>
<accession>A0ABD0MEX9</accession>
<keyword evidence="1" id="KW-0175">Coiled coil</keyword>
<sequence length="64" mass="7602">SSTFFNEEPLFAFAQLYESDLEDLKHEVHQTKRLLERREKSGGDIPSNLLEFVVFLEPYKEVFH</sequence>
<evidence type="ECO:0000313" key="2">
    <source>
        <dbReference type="EMBL" id="KAL0148180.1"/>
    </source>
</evidence>
<evidence type="ECO:0000313" key="3">
    <source>
        <dbReference type="Proteomes" id="UP001529510"/>
    </source>
</evidence>
<comment type="caution">
    <text evidence="2">The sequence shown here is derived from an EMBL/GenBank/DDBJ whole genome shotgun (WGS) entry which is preliminary data.</text>
</comment>
<dbReference type="EMBL" id="JAMKFB020000710">
    <property type="protein sequence ID" value="KAL0148180.1"/>
    <property type="molecule type" value="Genomic_DNA"/>
</dbReference>
<keyword evidence="3" id="KW-1185">Reference proteome</keyword>
<reference evidence="2 3" key="1">
    <citation type="submission" date="2024-05" db="EMBL/GenBank/DDBJ databases">
        <title>Genome sequencing and assembly of Indian major carp, Cirrhinus mrigala (Hamilton, 1822).</title>
        <authorList>
            <person name="Mohindra V."/>
            <person name="Chowdhury L.M."/>
            <person name="Lal K."/>
            <person name="Jena J.K."/>
        </authorList>
    </citation>
    <scope>NUCLEOTIDE SEQUENCE [LARGE SCALE GENOMIC DNA]</scope>
    <source>
        <strain evidence="2">CM1030</strain>
        <tissue evidence="2">Blood</tissue>
    </source>
</reference>
<feature type="non-terminal residue" evidence="2">
    <location>
        <position position="1"/>
    </location>
</feature>
<evidence type="ECO:0000256" key="1">
    <source>
        <dbReference type="SAM" id="Coils"/>
    </source>
</evidence>
<organism evidence="2 3">
    <name type="scientific">Cirrhinus mrigala</name>
    <name type="common">Mrigala</name>
    <dbReference type="NCBI Taxonomy" id="683832"/>
    <lineage>
        <taxon>Eukaryota</taxon>
        <taxon>Metazoa</taxon>
        <taxon>Chordata</taxon>
        <taxon>Craniata</taxon>
        <taxon>Vertebrata</taxon>
        <taxon>Euteleostomi</taxon>
        <taxon>Actinopterygii</taxon>
        <taxon>Neopterygii</taxon>
        <taxon>Teleostei</taxon>
        <taxon>Ostariophysi</taxon>
        <taxon>Cypriniformes</taxon>
        <taxon>Cyprinidae</taxon>
        <taxon>Labeoninae</taxon>
        <taxon>Labeonini</taxon>
        <taxon>Cirrhinus</taxon>
    </lineage>
</organism>
<dbReference type="AlphaFoldDB" id="A0ABD0MEX9"/>
<gene>
    <name evidence="2" type="ORF">M9458_056501</name>
</gene>
<proteinExistence type="predicted"/>
<feature type="non-terminal residue" evidence="2">
    <location>
        <position position="64"/>
    </location>
</feature>
<protein>
    <submittedName>
        <fullName evidence="2">Uncharacterized protein</fullName>
    </submittedName>
</protein>
<dbReference type="Proteomes" id="UP001529510">
    <property type="component" value="Unassembled WGS sequence"/>
</dbReference>